<evidence type="ECO:0000313" key="7">
    <source>
        <dbReference type="Proteomes" id="UP000272464"/>
    </source>
</evidence>
<dbReference type="SUPFAM" id="SSF47413">
    <property type="entry name" value="lambda repressor-like DNA-binding domains"/>
    <property type="match status" value="1"/>
</dbReference>
<dbReference type="InterPro" id="IPR028082">
    <property type="entry name" value="Peripla_BP_I"/>
</dbReference>
<gene>
    <name evidence="6" type="ORF">EJP77_10155</name>
</gene>
<reference evidence="6 7" key="1">
    <citation type="submission" date="2018-12" db="EMBL/GenBank/DDBJ databases">
        <authorList>
            <person name="Sun L."/>
            <person name="Chen Z."/>
        </authorList>
    </citation>
    <scope>NUCLEOTIDE SEQUENCE [LARGE SCALE GENOMIC DNA]</scope>
    <source>
        <strain evidence="6 7">3-5-3</strain>
    </source>
</reference>
<dbReference type="EMBL" id="RZNX01000003">
    <property type="protein sequence ID" value="RUT31742.1"/>
    <property type="molecule type" value="Genomic_DNA"/>
</dbReference>
<evidence type="ECO:0000259" key="5">
    <source>
        <dbReference type="PROSITE" id="PS50932"/>
    </source>
</evidence>
<dbReference type="PROSITE" id="PS00356">
    <property type="entry name" value="HTH_LACI_1"/>
    <property type="match status" value="1"/>
</dbReference>
<feature type="domain" description="HTH lacI-type" evidence="5">
    <location>
        <begin position="5"/>
        <end position="59"/>
    </location>
</feature>
<sequence>MKGKVTVQEIADFVGVSKFAVSRALAGKSGVSDKTREKILKAAGELGYFKHESKQVMPEPSIENESKWTGNIVVLFPNIRFQNRDSLYWGPIFDGVSARLNEKGIDIITLTEPSTEDIFSLINPEAVSGIITVGTVSSSILAEIGRLRIPVVMIDHMDPILKCDTVFTDNQTSINEMMNFLINRDYKSFQFVGNPGYAPSFRERWTAYRAFLEEKGIEGNQAPGLISPAREDIAKTIMEMNPRDLPEVFLCANDKMASFAIEALTAKGIQIPGRCVVTGFDNLNVELPLLATAEVNKERLGVRAVDQILWRIQNPDFAYERKMVSTDMIIREENGTKL</sequence>
<dbReference type="GO" id="GO:0000976">
    <property type="term" value="F:transcription cis-regulatory region binding"/>
    <property type="evidence" value="ECO:0007669"/>
    <property type="project" value="TreeGrafter"/>
</dbReference>
<dbReference type="Gene3D" id="3.40.50.2300">
    <property type="match status" value="2"/>
</dbReference>
<dbReference type="GO" id="GO:0003700">
    <property type="term" value="F:DNA-binding transcription factor activity"/>
    <property type="evidence" value="ECO:0007669"/>
    <property type="project" value="TreeGrafter"/>
</dbReference>
<dbReference type="InterPro" id="IPR000843">
    <property type="entry name" value="HTH_LacI"/>
</dbReference>
<dbReference type="SMART" id="SM00354">
    <property type="entry name" value="HTH_LACI"/>
    <property type="match status" value="1"/>
</dbReference>
<dbReference type="CDD" id="cd01392">
    <property type="entry name" value="HTH_LacI"/>
    <property type="match status" value="1"/>
</dbReference>
<dbReference type="RefSeq" id="WP_127199122.1">
    <property type="nucleotide sequence ID" value="NZ_RZNX01000003.1"/>
</dbReference>
<keyword evidence="4" id="KW-0804">Transcription</keyword>
<dbReference type="PROSITE" id="PS50932">
    <property type="entry name" value="HTH_LACI_2"/>
    <property type="match status" value="1"/>
</dbReference>
<organism evidence="6 7">
    <name type="scientific">Paenibacillus zeisoli</name>
    <dbReference type="NCBI Taxonomy" id="2496267"/>
    <lineage>
        <taxon>Bacteria</taxon>
        <taxon>Bacillati</taxon>
        <taxon>Bacillota</taxon>
        <taxon>Bacilli</taxon>
        <taxon>Bacillales</taxon>
        <taxon>Paenibacillaceae</taxon>
        <taxon>Paenibacillus</taxon>
    </lineage>
</organism>
<evidence type="ECO:0000313" key="6">
    <source>
        <dbReference type="EMBL" id="RUT31742.1"/>
    </source>
</evidence>
<evidence type="ECO:0000256" key="3">
    <source>
        <dbReference type="ARBA" id="ARBA00023125"/>
    </source>
</evidence>
<evidence type="ECO:0000256" key="1">
    <source>
        <dbReference type="ARBA" id="ARBA00022491"/>
    </source>
</evidence>
<proteinExistence type="predicted"/>
<keyword evidence="7" id="KW-1185">Reference proteome</keyword>
<dbReference type="SUPFAM" id="SSF53822">
    <property type="entry name" value="Periplasmic binding protein-like I"/>
    <property type="match status" value="1"/>
</dbReference>
<keyword evidence="1" id="KW-0678">Repressor</keyword>
<evidence type="ECO:0000256" key="2">
    <source>
        <dbReference type="ARBA" id="ARBA00023015"/>
    </source>
</evidence>
<dbReference type="AlphaFoldDB" id="A0A433XCE1"/>
<name>A0A433XCE1_9BACL</name>
<dbReference type="Proteomes" id="UP000272464">
    <property type="component" value="Unassembled WGS sequence"/>
</dbReference>
<dbReference type="PANTHER" id="PTHR30146:SF148">
    <property type="entry name" value="HTH-TYPE TRANSCRIPTIONAL REPRESSOR PURR-RELATED"/>
    <property type="match status" value="1"/>
</dbReference>
<dbReference type="InterPro" id="IPR010982">
    <property type="entry name" value="Lambda_DNA-bd_dom_sf"/>
</dbReference>
<dbReference type="Gene3D" id="1.10.260.40">
    <property type="entry name" value="lambda repressor-like DNA-binding domains"/>
    <property type="match status" value="1"/>
</dbReference>
<accession>A0A433XCE1</accession>
<evidence type="ECO:0000256" key="4">
    <source>
        <dbReference type="ARBA" id="ARBA00023163"/>
    </source>
</evidence>
<dbReference type="OrthoDB" id="2026446at2"/>
<dbReference type="InterPro" id="IPR046335">
    <property type="entry name" value="LacI/GalR-like_sensor"/>
</dbReference>
<dbReference type="Pfam" id="PF00356">
    <property type="entry name" value="LacI"/>
    <property type="match status" value="1"/>
</dbReference>
<comment type="caution">
    <text evidence="6">The sequence shown here is derived from an EMBL/GenBank/DDBJ whole genome shotgun (WGS) entry which is preliminary data.</text>
</comment>
<keyword evidence="3" id="KW-0238">DNA-binding</keyword>
<dbReference type="PANTHER" id="PTHR30146">
    <property type="entry name" value="LACI-RELATED TRANSCRIPTIONAL REPRESSOR"/>
    <property type="match status" value="1"/>
</dbReference>
<protein>
    <submittedName>
        <fullName evidence="6">LacI family transcriptional regulator</fullName>
    </submittedName>
</protein>
<dbReference type="Pfam" id="PF13377">
    <property type="entry name" value="Peripla_BP_3"/>
    <property type="match status" value="1"/>
</dbReference>
<keyword evidence="2" id="KW-0805">Transcription regulation</keyword>